<dbReference type="InterPro" id="IPR036397">
    <property type="entry name" value="RNaseH_sf"/>
</dbReference>
<evidence type="ECO:0000256" key="2">
    <source>
        <dbReference type="ARBA" id="ARBA00022679"/>
    </source>
</evidence>
<dbReference type="Pfam" id="PF01612">
    <property type="entry name" value="DNA_pol_A_exo1"/>
    <property type="match status" value="1"/>
</dbReference>
<dbReference type="InterPro" id="IPR036844">
    <property type="entry name" value="Hint_dom_sf"/>
</dbReference>
<dbReference type="GO" id="GO:0008408">
    <property type="term" value="F:3'-5' exonuclease activity"/>
    <property type="evidence" value="ECO:0007669"/>
    <property type="project" value="InterPro"/>
</dbReference>
<dbReference type="InterPro" id="IPR019760">
    <property type="entry name" value="DNA-dir_DNA_pol_A_CS"/>
</dbReference>
<organism evidence="9">
    <name type="scientific">marine sediment metagenome</name>
    <dbReference type="NCBI Taxonomy" id="412755"/>
    <lineage>
        <taxon>unclassified sequences</taxon>
        <taxon>metagenomes</taxon>
        <taxon>ecological metagenomes</taxon>
    </lineage>
</organism>
<dbReference type="AlphaFoldDB" id="A0A0F9U4M4"/>
<evidence type="ECO:0000259" key="8">
    <source>
        <dbReference type="SMART" id="SM00482"/>
    </source>
</evidence>
<proteinExistence type="predicted"/>
<dbReference type="Pfam" id="PF00476">
    <property type="entry name" value="DNA_pol_A"/>
    <property type="match status" value="2"/>
</dbReference>
<evidence type="ECO:0000256" key="6">
    <source>
        <dbReference type="SAM" id="MobiDB-lite"/>
    </source>
</evidence>
<evidence type="ECO:0000256" key="5">
    <source>
        <dbReference type="ARBA" id="ARBA00049244"/>
    </source>
</evidence>
<dbReference type="SUPFAM" id="SSF54060">
    <property type="entry name" value="His-Me finger endonucleases"/>
    <property type="match status" value="1"/>
</dbReference>
<feature type="region of interest" description="Disordered" evidence="6">
    <location>
        <begin position="865"/>
        <end position="884"/>
    </location>
</feature>
<keyword evidence="2" id="KW-0808">Transferase</keyword>
<dbReference type="InterPro" id="IPR003587">
    <property type="entry name" value="Hint_dom_N"/>
</dbReference>
<dbReference type="InterPro" id="IPR002562">
    <property type="entry name" value="3'-5'_exonuclease_dom"/>
</dbReference>
<protein>
    <recommendedName>
        <fullName evidence="1">DNA-directed DNA polymerase</fullName>
        <ecNumber evidence="1">2.7.7.7</ecNumber>
    </recommendedName>
</protein>
<comment type="catalytic activity">
    <reaction evidence="5">
        <text>DNA(n) + a 2'-deoxyribonucleoside 5'-triphosphate = DNA(n+1) + diphosphate</text>
        <dbReference type="Rhea" id="RHEA:22508"/>
        <dbReference type="Rhea" id="RHEA-COMP:17339"/>
        <dbReference type="Rhea" id="RHEA-COMP:17340"/>
        <dbReference type="ChEBI" id="CHEBI:33019"/>
        <dbReference type="ChEBI" id="CHEBI:61560"/>
        <dbReference type="ChEBI" id="CHEBI:173112"/>
        <dbReference type="EC" id="2.7.7.7"/>
    </reaction>
</comment>
<dbReference type="InterPro" id="IPR003615">
    <property type="entry name" value="HNH_nuc"/>
</dbReference>
<dbReference type="EC" id="2.7.7.7" evidence="1"/>
<dbReference type="SUPFAM" id="SSF56672">
    <property type="entry name" value="DNA/RNA polymerases"/>
    <property type="match status" value="2"/>
</dbReference>
<dbReference type="InterPro" id="IPR002298">
    <property type="entry name" value="DNA_polymerase_A"/>
</dbReference>
<dbReference type="Gene3D" id="3.30.420.10">
    <property type="entry name" value="Ribonuclease H-like superfamily/Ribonuclease H"/>
    <property type="match status" value="1"/>
</dbReference>
<dbReference type="Gene3D" id="1.20.1060.10">
    <property type="entry name" value="Taq DNA Polymerase, Chain T, domain 4"/>
    <property type="match status" value="1"/>
</dbReference>
<dbReference type="Gene3D" id="1.10.150.20">
    <property type="entry name" value="5' to 3' exonuclease, C-terminal subdomain"/>
    <property type="match status" value="1"/>
</dbReference>
<dbReference type="PANTHER" id="PTHR10133">
    <property type="entry name" value="DNA POLYMERASE I"/>
    <property type="match status" value="1"/>
</dbReference>
<keyword evidence="3" id="KW-0548">Nucleotidyltransferase</keyword>
<dbReference type="InterPro" id="IPR012337">
    <property type="entry name" value="RNaseH-like_sf"/>
</dbReference>
<comment type="caution">
    <text evidence="9">The sequence shown here is derived from an EMBL/GenBank/DDBJ whole genome shotgun (WGS) entry which is preliminary data.</text>
</comment>
<dbReference type="SMART" id="SM00482">
    <property type="entry name" value="POLAc"/>
    <property type="match status" value="1"/>
</dbReference>
<dbReference type="GO" id="GO:0003677">
    <property type="term" value="F:DNA binding"/>
    <property type="evidence" value="ECO:0007669"/>
    <property type="project" value="UniProtKB-KW"/>
</dbReference>
<sequence>MAEFVDLARVDRIGLDTETTGVTYDDRLVGLSVSLPDGSDHYYRWGHEMGGNNCSKREVLRWVKREVNRSDLTVFMHSAGFDLRMLAYELGHEHPFPRARVEETGFMAALLNELEPDLTLDGLGQRHIEMEKEGDELWDFCSQAFGGGATRKAQAKNIWRAHGDVVEPYAKRDSRITLGLGDHLGPRLGEEGLADVYEMELRLIPILLRMHMVGVPVDVNKALALKDKLGRLLTRAERKWESDFGDVSYTSTAQLATLFDKLGLPYRRNQPTEKMLEKGITEGNASITKDDLEYVQHPVAEAITRMKKLKHFKGTFIDNYVLANVDPNGVIHGEFHPLRNPRFGTRSGRFSSGGGLNLQNVPARDEEWAPLIRGLYVPASRTQVWEKADYCLVGETMVETLTGPRRIDSLTAGDRVFTWHAGRVSWGEVSRWARIGRAPTFKVTLDNEGSFTATGDHEMVLRDGGKVRVEDLRPGVGLAAFRRGSAGAGYETVYSASAFEYRYTHDLVAEAYHGPKPVGAEVHHVDEAKRNNSPRNLAYVDQTEHRALHAFKTVDEQTRLRVLRSALRRRRSYAGKGNPNWRGGKEDQTCVDCGDAFYQWPSQVNVRCVSCRRCGAPAALNHRVVSVEPAGERVVYHVTVEGDHNFALSCGVFSKNSQIEFRYLAHYAGGQLARAYNEDPDIDFHQICAELVGIPRRPAKNINFGIVYGMGKKLMAAKLGVSLHEAALLLEEYHDRLPEVSRLYNRADRRANQRGYIVTWGGRKRRFEKRGRGYAHTHKALNALLQGSAADLMKKAMISVADGLDWETTPMHLTVHDELDFSVPREKRARGRFNRVLREKMEDFQLRVPVVVDIEFGEDWGSCKPAEEGTWRKRRADLPKRAEA</sequence>
<evidence type="ECO:0000256" key="3">
    <source>
        <dbReference type="ARBA" id="ARBA00022695"/>
    </source>
</evidence>
<dbReference type="Pfam" id="PF13392">
    <property type="entry name" value="HNH_3"/>
    <property type="match status" value="1"/>
</dbReference>
<dbReference type="GO" id="GO:0003887">
    <property type="term" value="F:DNA-directed DNA polymerase activity"/>
    <property type="evidence" value="ECO:0007669"/>
    <property type="project" value="UniProtKB-KW"/>
</dbReference>
<accession>A0A0F9U4M4</accession>
<evidence type="ECO:0000259" key="7">
    <source>
        <dbReference type="SMART" id="SM00306"/>
    </source>
</evidence>
<dbReference type="CDD" id="cd00081">
    <property type="entry name" value="Hint"/>
    <property type="match status" value="1"/>
</dbReference>
<keyword evidence="4" id="KW-0239">DNA-directed DNA polymerase</keyword>
<dbReference type="InterPro" id="IPR044925">
    <property type="entry name" value="His-Me_finger_sf"/>
</dbReference>
<dbReference type="PANTHER" id="PTHR10133:SF62">
    <property type="entry name" value="DNA POLYMERASE THETA"/>
    <property type="match status" value="1"/>
</dbReference>
<dbReference type="GO" id="GO:0006302">
    <property type="term" value="P:double-strand break repair"/>
    <property type="evidence" value="ECO:0007669"/>
    <property type="project" value="TreeGrafter"/>
</dbReference>
<gene>
    <name evidence="9" type="ORF">LCGC14_0252570</name>
</gene>
<dbReference type="Gene3D" id="2.170.16.10">
    <property type="entry name" value="Hedgehog/Intein (Hint) domain"/>
    <property type="match status" value="2"/>
</dbReference>
<name>A0A0F9U4M4_9ZZZZ</name>
<dbReference type="SUPFAM" id="SSF53098">
    <property type="entry name" value="Ribonuclease H-like"/>
    <property type="match status" value="1"/>
</dbReference>
<feature type="domain" description="DNA-directed DNA polymerase family A palm" evidence="8">
    <location>
        <begin position="651"/>
        <end position="827"/>
    </location>
</feature>
<dbReference type="InterPro" id="IPR001098">
    <property type="entry name" value="DNA-dir_DNA_pol_A_palm_dom"/>
</dbReference>
<reference evidence="9" key="1">
    <citation type="journal article" date="2015" name="Nature">
        <title>Complex archaea that bridge the gap between prokaryotes and eukaryotes.</title>
        <authorList>
            <person name="Spang A."/>
            <person name="Saw J.H."/>
            <person name="Jorgensen S.L."/>
            <person name="Zaremba-Niedzwiedzka K."/>
            <person name="Martijn J."/>
            <person name="Lind A.E."/>
            <person name="van Eijk R."/>
            <person name="Schleper C."/>
            <person name="Guy L."/>
            <person name="Ettema T.J."/>
        </authorList>
    </citation>
    <scope>NUCLEOTIDE SEQUENCE</scope>
</reference>
<dbReference type="EMBL" id="LAZR01000131">
    <property type="protein sequence ID" value="KKN88185.1"/>
    <property type="molecule type" value="Genomic_DNA"/>
</dbReference>
<feature type="domain" description="Hint" evidence="7">
    <location>
        <begin position="389"/>
        <end position="482"/>
    </location>
</feature>
<dbReference type="PROSITE" id="PS00447">
    <property type="entry name" value="DNA_POLYMERASE_A"/>
    <property type="match status" value="1"/>
</dbReference>
<evidence type="ECO:0000256" key="1">
    <source>
        <dbReference type="ARBA" id="ARBA00012417"/>
    </source>
</evidence>
<evidence type="ECO:0000313" key="9">
    <source>
        <dbReference type="EMBL" id="KKN88185.1"/>
    </source>
</evidence>
<evidence type="ECO:0000256" key="4">
    <source>
        <dbReference type="ARBA" id="ARBA00022932"/>
    </source>
</evidence>
<dbReference type="SMART" id="SM00306">
    <property type="entry name" value="HintN"/>
    <property type="match status" value="1"/>
</dbReference>
<dbReference type="Gene3D" id="3.30.70.370">
    <property type="match status" value="1"/>
</dbReference>
<dbReference type="InterPro" id="IPR043502">
    <property type="entry name" value="DNA/RNA_pol_sf"/>
</dbReference>
<dbReference type="GO" id="GO:0006261">
    <property type="term" value="P:DNA-templated DNA replication"/>
    <property type="evidence" value="ECO:0007669"/>
    <property type="project" value="InterPro"/>
</dbReference>
<dbReference type="SUPFAM" id="SSF51294">
    <property type="entry name" value="Hedgehog/intein (Hint) domain"/>
    <property type="match status" value="1"/>
</dbReference>